<protein>
    <recommendedName>
        <fullName evidence="4">BAH domain-containing protein</fullName>
    </recommendedName>
</protein>
<gene>
    <name evidence="2" type="ORF">BGW36DRAFT_355743</name>
</gene>
<evidence type="ECO:0008006" key="4">
    <source>
        <dbReference type="Google" id="ProtNLM"/>
    </source>
</evidence>
<accession>A0AAD4KWB1</accession>
<dbReference type="Proteomes" id="UP001201262">
    <property type="component" value="Unassembled WGS sequence"/>
</dbReference>
<reference evidence="2" key="1">
    <citation type="submission" date="2021-12" db="EMBL/GenBank/DDBJ databases">
        <title>Convergent genome expansion in fungi linked to evolution of root-endophyte symbiosis.</title>
        <authorList>
            <consortium name="DOE Joint Genome Institute"/>
            <person name="Ke Y.-H."/>
            <person name="Bonito G."/>
            <person name="Liao H.-L."/>
            <person name="Looney B."/>
            <person name="Rojas-Flechas A."/>
            <person name="Nash J."/>
            <person name="Hameed K."/>
            <person name="Schadt C."/>
            <person name="Martin F."/>
            <person name="Crous P.W."/>
            <person name="Miettinen O."/>
            <person name="Magnuson J.K."/>
            <person name="Labbe J."/>
            <person name="Jacobson D."/>
            <person name="Doktycz M.J."/>
            <person name="Veneault-Fourrey C."/>
            <person name="Kuo A."/>
            <person name="Mondo S."/>
            <person name="Calhoun S."/>
            <person name="Riley R."/>
            <person name="Ohm R."/>
            <person name="LaButti K."/>
            <person name="Andreopoulos B."/>
            <person name="Pangilinan J."/>
            <person name="Nolan M."/>
            <person name="Tritt A."/>
            <person name="Clum A."/>
            <person name="Lipzen A."/>
            <person name="Daum C."/>
            <person name="Barry K."/>
            <person name="Grigoriev I.V."/>
            <person name="Vilgalys R."/>
        </authorList>
    </citation>
    <scope>NUCLEOTIDE SEQUENCE</scope>
    <source>
        <strain evidence="2">PMI_201</strain>
    </source>
</reference>
<comment type="caution">
    <text evidence="2">The sequence shown here is derived from an EMBL/GenBank/DDBJ whole genome shotgun (WGS) entry which is preliminary data.</text>
</comment>
<name>A0AAD4KWB1_9EURO</name>
<organism evidence="2 3">
    <name type="scientific">Talaromyces proteolyticus</name>
    <dbReference type="NCBI Taxonomy" id="1131652"/>
    <lineage>
        <taxon>Eukaryota</taxon>
        <taxon>Fungi</taxon>
        <taxon>Dikarya</taxon>
        <taxon>Ascomycota</taxon>
        <taxon>Pezizomycotina</taxon>
        <taxon>Eurotiomycetes</taxon>
        <taxon>Eurotiomycetidae</taxon>
        <taxon>Eurotiales</taxon>
        <taxon>Trichocomaceae</taxon>
        <taxon>Talaromyces</taxon>
        <taxon>Talaromyces sect. Bacilispori</taxon>
    </lineage>
</organism>
<keyword evidence="3" id="KW-1185">Reference proteome</keyword>
<feature type="region of interest" description="Disordered" evidence="1">
    <location>
        <begin position="39"/>
        <end position="58"/>
    </location>
</feature>
<dbReference type="RefSeq" id="XP_046074965.1">
    <property type="nucleotide sequence ID" value="XM_046213680.1"/>
</dbReference>
<sequence length="249" mass="28235">MSKEPSSFRLKRLPTRQQTPHIDYKHNRDLVNVLRTATSKRRQNSAAPAEFGIPNTQSYHKKRLRNIGSGMNPNSTAVKRKTNNIDSSNARCAVRVGDIVCLVQQDGGADRLAKVSELSTYHDNQFAVVCVWLYKREEIVEDLIAHGTAGSRTLTDDKSWRHINERWDMKQEGFVGGDYMLSTKRTIVLWDTALIRLAPEGVSTRVCQNLIYDVNLSSREICDVNNPAMHWMKKILLSRPAGFILPDAN</sequence>
<dbReference type="GeneID" id="70243967"/>
<evidence type="ECO:0000313" key="3">
    <source>
        <dbReference type="Proteomes" id="UP001201262"/>
    </source>
</evidence>
<dbReference type="AlphaFoldDB" id="A0AAD4KWB1"/>
<evidence type="ECO:0000256" key="1">
    <source>
        <dbReference type="SAM" id="MobiDB-lite"/>
    </source>
</evidence>
<evidence type="ECO:0000313" key="2">
    <source>
        <dbReference type="EMBL" id="KAH8701589.1"/>
    </source>
</evidence>
<dbReference type="EMBL" id="JAJTJA010000003">
    <property type="protein sequence ID" value="KAH8701589.1"/>
    <property type="molecule type" value="Genomic_DNA"/>
</dbReference>
<proteinExistence type="predicted"/>